<keyword evidence="3" id="KW-1185">Reference proteome</keyword>
<feature type="compositionally biased region" description="Basic and acidic residues" evidence="1">
    <location>
        <begin position="32"/>
        <end position="46"/>
    </location>
</feature>
<evidence type="ECO:0000313" key="2">
    <source>
        <dbReference type="EMBL" id="CAH2284601.1"/>
    </source>
</evidence>
<evidence type="ECO:0000256" key="1">
    <source>
        <dbReference type="SAM" id="MobiDB-lite"/>
    </source>
</evidence>
<name>A0AAD1W2X5_PELCU</name>
<dbReference type="Proteomes" id="UP001295444">
    <property type="component" value="Chromosome 04"/>
</dbReference>
<evidence type="ECO:0000313" key="3">
    <source>
        <dbReference type="Proteomes" id="UP001295444"/>
    </source>
</evidence>
<proteinExistence type="predicted"/>
<feature type="compositionally biased region" description="Polar residues" evidence="1">
    <location>
        <begin position="47"/>
        <end position="57"/>
    </location>
</feature>
<reference evidence="2" key="1">
    <citation type="submission" date="2022-03" db="EMBL/GenBank/DDBJ databases">
        <authorList>
            <person name="Alioto T."/>
            <person name="Alioto T."/>
            <person name="Gomez Garrido J."/>
        </authorList>
    </citation>
    <scope>NUCLEOTIDE SEQUENCE</scope>
</reference>
<gene>
    <name evidence="2" type="ORF">PECUL_23A036244</name>
</gene>
<sequence>MSQHKNKKGSVKTEKQNFFSQQSAPAAPADRASNDNEDPKSDDSKQSLRSGAPLNNQQITKADLSAALEALSHKLITTWQHTADSMRKDIQELGKRTTNMEDKCDEFATAHNDLATTVEHREYTWLVPRMYLIIHQRINSSCRPP</sequence>
<feature type="region of interest" description="Disordered" evidence="1">
    <location>
        <begin position="1"/>
        <end position="57"/>
    </location>
</feature>
<organism evidence="2 3">
    <name type="scientific">Pelobates cultripes</name>
    <name type="common">Western spadefoot toad</name>
    <dbReference type="NCBI Taxonomy" id="61616"/>
    <lineage>
        <taxon>Eukaryota</taxon>
        <taxon>Metazoa</taxon>
        <taxon>Chordata</taxon>
        <taxon>Craniata</taxon>
        <taxon>Vertebrata</taxon>
        <taxon>Euteleostomi</taxon>
        <taxon>Amphibia</taxon>
        <taxon>Batrachia</taxon>
        <taxon>Anura</taxon>
        <taxon>Pelobatoidea</taxon>
        <taxon>Pelobatidae</taxon>
        <taxon>Pelobates</taxon>
    </lineage>
</organism>
<dbReference type="AlphaFoldDB" id="A0AAD1W2X5"/>
<accession>A0AAD1W2X5</accession>
<protein>
    <submittedName>
        <fullName evidence="2">Uncharacterized protein</fullName>
    </submittedName>
</protein>
<feature type="compositionally biased region" description="Basic residues" evidence="1">
    <location>
        <begin position="1"/>
        <end position="10"/>
    </location>
</feature>
<dbReference type="EMBL" id="OW240915">
    <property type="protein sequence ID" value="CAH2284601.1"/>
    <property type="molecule type" value="Genomic_DNA"/>
</dbReference>